<accession>A0ABC9Y5G0</accession>
<dbReference type="EMBL" id="BAAFJT010000040">
    <property type="protein sequence ID" value="GAB0204292.1"/>
    <property type="molecule type" value="Genomic_DNA"/>
</dbReference>
<comment type="caution">
    <text evidence="1">The sequence shown here is derived from an EMBL/GenBank/DDBJ whole genome shotgun (WGS) entry which is preliminary data.</text>
</comment>
<name>A0ABC9Y5G0_GRUJA</name>
<evidence type="ECO:0000313" key="1">
    <source>
        <dbReference type="EMBL" id="GAB0204292.1"/>
    </source>
</evidence>
<sequence length="96" mass="10279">MEVHSGAEIPLLTMENTTLEQEEVPEGGCDTVGSAYWSRLLAGPMAPWRAHTGAGLLAGLVSSQFHLPTLEQSSPEGLYTVEEAHFGAVCEEQQPV</sequence>
<gene>
    <name evidence="1" type="ORF">GRJ2_002894800</name>
</gene>
<dbReference type="Proteomes" id="UP001623348">
    <property type="component" value="Unassembled WGS sequence"/>
</dbReference>
<reference evidence="1 2" key="1">
    <citation type="submission" date="2024-06" db="EMBL/GenBank/DDBJ databases">
        <title>The draft genome of Grus japonensis, version 3.</title>
        <authorList>
            <person name="Nabeshima K."/>
            <person name="Suzuki S."/>
            <person name="Onuma M."/>
        </authorList>
    </citation>
    <scope>NUCLEOTIDE SEQUENCE [LARGE SCALE GENOMIC DNA]</scope>
    <source>
        <strain evidence="1 2">451A</strain>
    </source>
</reference>
<protein>
    <submittedName>
        <fullName evidence="1">Zinc finger and BTB domain-containing protein 5</fullName>
    </submittedName>
</protein>
<proteinExistence type="predicted"/>
<dbReference type="AlphaFoldDB" id="A0ABC9Y5G0"/>
<organism evidence="1 2">
    <name type="scientific">Grus japonensis</name>
    <name type="common">Japanese crane</name>
    <name type="synonym">Red-crowned crane</name>
    <dbReference type="NCBI Taxonomy" id="30415"/>
    <lineage>
        <taxon>Eukaryota</taxon>
        <taxon>Metazoa</taxon>
        <taxon>Chordata</taxon>
        <taxon>Craniata</taxon>
        <taxon>Vertebrata</taxon>
        <taxon>Euteleostomi</taxon>
        <taxon>Archelosauria</taxon>
        <taxon>Archosauria</taxon>
        <taxon>Dinosauria</taxon>
        <taxon>Saurischia</taxon>
        <taxon>Theropoda</taxon>
        <taxon>Coelurosauria</taxon>
        <taxon>Aves</taxon>
        <taxon>Neognathae</taxon>
        <taxon>Neoaves</taxon>
        <taxon>Gruiformes</taxon>
        <taxon>Gruidae</taxon>
        <taxon>Grus</taxon>
    </lineage>
</organism>
<keyword evidence="2" id="KW-1185">Reference proteome</keyword>
<evidence type="ECO:0000313" key="2">
    <source>
        <dbReference type="Proteomes" id="UP001623348"/>
    </source>
</evidence>